<dbReference type="PROSITE" id="PS51737">
    <property type="entry name" value="RECOMBINASE_DNA_BIND"/>
    <property type="match status" value="1"/>
</dbReference>
<organism evidence="3 4">
    <name type="scientific">Paenibacillus donghaensis</name>
    <dbReference type="NCBI Taxonomy" id="414771"/>
    <lineage>
        <taxon>Bacteria</taxon>
        <taxon>Bacillati</taxon>
        <taxon>Bacillota</taxon>
        <taxon>Bacilli</taxon>
        <taxon>Bacillales</taxon>
        <taxon>Paenibacillaceae</taxon>
        <taxon>Paenibacillus</taxon>
    </lineage>
</organism>
<accession>A0A2Z2KNL2</accession>
<dbReference type="SUPFAM" id="SSF53041">
    <property type="entry name" value="Resolvase-like"/>
    <property type="match status" value="1"/>
</dbReference>
<keyword evidence="1" id="KW-0175">Coiled coil</keyword>
<evidence type="ECO:0000256" key="1">
    <source>
        <dbReference type="SAM" id="Coils"/>
    </source>
</evidence>
<dbReference type="OrthoDB" id="65783at2"/>
<dbReference type="Pfam" id="PF00239">
    <property type="entry name" value="Resolvase"/>
    <property type="match status" value="1"/>
</dbReference>
<dbReference type="Gene3D" id="3.90.1750.20">
    <property type="entry name" value="Putative Large Serine Recombinase, Chain B, Domain 2"/>
    <property type="match status" value="1"/>
</dbReference>
<protein>
    <recommendedName>
        <fullName evidence="2">Recombinase domain-containing protein</fullName>
    </recommendedName>
</protein>
<proteinExistence type="predicted"/>
<dbReference type="PANTHER" id="PTHR30461">
    <property type="entry name" value="DNA-INVERTASE FROM LAMBDOID PROPHAGE"/>
    <property type="match status" value="1"/>
</dbReference>
<dbReference type="Pfam" id="PF07508">
    <property type="entry name" value="Recombinase"/>
    <property type="match status" value="1"/>
</dbReference>
<dbReference type="Proteomes" id="UP000249890">
    <property type="component" value="Chromosome"/>
</dbReference>
<dbReference type="Gene3D" id="3.40.50.1390">
    <property type="entry name" value="Resolvase, N-terminal catalytic domain"/>
    <property type="match status" value="1"/>
</dbReference>
<dbReference type="KEGG" id="pdh:B9T62_19490"/>
<dbReference type="InterPro" id="IPR038109">
    <property type="entry name" value="DNA_bind_recomb_sf"/>
</dbReference>
<keyword evidence="4" id="KW-1185">Reference proteome</keyword>
<dbReference type="InterPro" id="IPR006119">
    <property type="entry name" value="Resolv_N"/>
</dbReference>
<feature type="coiled-coil region" evidence="1">
    <location>
        <begin position="373"/>
        <end position="400"/>
    </location>
</feature>
<gene>
    <name evidence="3" type="ORF">B9T62_19490</name>
</gene>
<evidence type="ECO:0000259" key="2">
    <source>
        <dbReference type="PROSITE" id="PS51737"/>
    </source>
</evidence>
<evidence type="ECO:0000313" key="3">
    <source>
        <dbReference type="EMBL" id="ASA22792.1"/>
    </source>
</evidence>
<dbReference type="PANTHER" id="PTHR30461:SF23">
    <property type="entry name" value="DNA RECOMBINASE-RELATED"/>
    <property type="match status" value="1"/>
</dbReference>
<feature type="domain" description="Recombinase" evidence="2">
    <location>
        <begin position="162"/>
        <end position="284"/>
    </location>
</feature>
<reference evidence="3 4" key="1">
    <citation type="submission" date="2017-06" db="EMBL/GenBank/DDBJ databases">
        <title>Complete genome sequence of Paenibacillus donghaensis KCTC 13049T isolated from East Sea sediment, South Korea.</title>
        <authorList>
            <person name="Jung B.K."/>
            <person name="Hong S.-J."/>
            <person name="Shin J.-H."/>
        </authorList>
    </citation>
    <scope>NUCLEOTIDE SEQUENCE [LARGE SCALE GENOMIC DNA]</scope>
    <source>
        <strain evidence="3 4">KCTC 13049</strain>
    </source>
</reference>
<dbReference type="InterPro" id="IPR036162">
    <property type="entry name" value="Resolvase-like_N_sf"/>
</dbReference>
<name>A0A2Z2KNL2_9BACL</name>
<dbReference type="AlphaFoldDB" id="A0A2Z2KNL2"/>
<sequence>MANELVCIFNRKSRSDGDTDSTLSNHRTITTDLCRRIGVRYTESSTYEEILSGGTKFEERTELLRMMRDIEAGLYHAVVVVELQRLARSGHLSQMIADVLEKANCLIITPTQTYDLRNKEHRLMYDMVSSLGVYELKTTDNRMRDGYINKAKAGHYVSAQPPYGYDAVWDDFIKRKHRTLVPNDRAKYLQLMFQLAEEGYSLRDIKAELDGRGIMSSYGNKWYIRTIQHILNNKQYLGILVVRLTDKYTKEVSEIIETHNAFPALVSVERFIRVQLAIKGRLSGDMETRTRSRGLVRTILKDLVFCNVCNRKIGYTTSVKRKDVLVVKKCECGNRGVMESTLKEKFYQQLAFIEQYWREEWVRVLNGNIGSDTNDLEEKLADLESNKSKYTARLKKLSDGFLDGLFEKTEFLENKKAITDEVENINKSISEVKIQLNATDIESLNVQMESRFTVLDKIKDSADIKESNRLLKLIIERVYYQRESDKITLMIAPK</sequence>
<evidence type="ECO:0000313" key="4">
    <source>
        <dbReference type="Proteomes" id="UP000249890"/>
    </source>
</evidence>
<dbReference type="EMBL" id="CP021780">
    <property type="protein sequence ID" value="ASA22792.1"/>
    <property type="molecule type" value="Genomic_DNA"/>
</dbReference>
<dbReference type="GO" id="GO:0003677">
    <property type="term" value="F:DNA binding"/>
    <property type="evidence" value="ECO:0007669"/>
    <property type="project" value="InterPro"/>
</dbReference>
<dbReference type="InterPro" id="IPR050639">
    <property type="entry name" value="SSR_resolvase"/>
</dbReference>
<dbReference type="RefSeq" id="WP_087916790.1">
    <property type="nucleotide sequence ID" value="NZ_CP021780.1"/>
</dbReference>
<dbReference type="GO" id="GO:0000150">
    <property type="term" value="F:DNA strand exchange activity"/>
    <property type="evidence" value="ECO:0007669"/>
    <property type="project" value="InterPro"/>
</dbReference>
<dbReference type="SMART" id="SM00857">
    <property type="entry name" value="Resolvase"/>
    <property type="match status" value="1"/>
</dbReference>
<dbReference type="CDD" id="cd00338">
    <property type="entry name" value="Ser_Recombinase"/>
    <property type="match status" value="1"/>
</dbReference>
<dbReference type="InterPro" id="IPR011109">
    <property type="entry name" value="DNA_bind_recombinase_dom"/>
</dbReference>